<dbReference type="AlphaFoldDB" id="A0AA36A057"/>
<gene>
    <name evidence="1" type="ORF">LSALG_LOCUS40135</name>
</gene>
<evidence type="ECO:0000313" key="2">
    <source>
        <dbReference type="Proteomes" id="UP001177003"/>
    </source>
</evidence>
<dbReference type="EMBL" id="OX465085">
    <property type="protein sequence ID" value="CAI9301593.1"/>
    <property type="molecule type" value="Genomic_DNA"/>
</dbReference>
<name>A0AA36A057_LACSI</name>
<reference evidence="1" key="1">
    <citation type="submission" date="2023-04" db="EMBL/GenBank/DDBJ databases">
        <authorList>
            <person name="Vijverberg K."/>
            <person name="Xiong W."/>
            <person name="Schranz E."/>
        </authorList>
    </citation>
    <scope>NUCLEOTIDE SEQUENCE</scope>
</reference>
<sequence>MPDENSKWFHEMGSRVSIVANGHGTGEHLDEADLAIGEIKTIETNRHSWKSETNESNGFRQPINFLVTFSILGYAHKLFDEIPVRTVEGIGILAS</sequence>
<keyword evidence="2" id="KW-1185">Reference proteome</keyword>
<protein>
    <submittedName>
        <fullName evidence="1">Uncharacterized protein</fullName>
    </submittedName>
</protein>
<evidence type="ECO:0000313" key="1">
    <source>
        <dbReference type="EMBL" id="CAI9301593.1"/>
    </source>
</evidence>
<accession>A0AA36A057</accession>
<organism evidence="1 2">
    <name type="scientific">Lactuca saligna</name>
    <name type="common">Willowleaf lettuce</name>
    <dbReference type="NCBI Taxonomy" id="75948"/>
    <lineage>
        <taxon>Eukaryota</taxon>
        <taxon>Viridiplantae</taxon>
        <taxon>Streptophyta</taxon>
        <taxon>Embryophyta</taxon>
        <taxon>Tracheophyta</taxon>
        <taxon>Spermatophyta</taxon>
        <taxon>Magnoliopsida</taxon>
        <taxon>eudicotyledons</taxon>
        <taxon>Gunneridae</taxon>
        <taxon>Pentapetalae</taxon>
        <taxon>asterids</taxon>
        <taxon>campanulids</taxon>
        <taxon>Asterales</taxon>
        <taxon>Asteraceae</taxon>
        <taxon>Cichorioideae</taxon>
        <taxon>Cichorieae</taxon>
        <taxon>Lactucinae</taxon>
        <taxon>Lactuca</taxon>
    </lineage>
</organism>
<proteinExistence type="predicted"/>
<dbReference type="Proteomes" id="UP001177003">
    <property type="component" value="Chromosome 9"/>
</dbReference>